<dbReference type="EMBL" id="JACJIJ010000002">
    <property type="protein sequence ID" value="MBA9054328.1"/>
    <property type="molecule type" value="Genomic_DNA"/>
</dbReference>
<evidence type="ECO:0000313" key="2">
    <source>
        <dbReference type="Proteomes" id="UP000577386"/>
    </source>
</evidence>
<name>A0A7W3RMC9_STRMR</name>
<dbReference type="AlphaFoldDB" id="A0A7W3RMC9"/>
<evidence type="ECO:0000313" key="1">
    <source>
        <dbReference type="EMBL" id="MBA9054328.1"/>
    </source>
</evidence>
<dbReference type="RefSeq" id="WP_375141284.1">
    <property type="nucleotide sequence ID" value="NZ_BAAAHW010000012.1"/>
</dbReference>
<gene>
    <name evidence="1" type="ORF">HDA42_003506</name>
</gene>
<comment type="caution">
    <text evidence="1">The sequence shown here is derived from an EMBL/GenBank/DDBJ whole genome shotgun (WGS) entry which is preliminary data.</text>
</comment>
<organism evidence="1 2">
    <name type="scientific">Streptomyces murinus</name>
    <dbReference type="NCBI Taxonomy" id="33900"/>
    <lineage>
        <taxon>Bacteria</taxon>
        <taxon>Bacillati</taxon>
        <taxon>Actinomycetota</taxon>
        <taxon>Actinomycetes</taxon>
        <taxon>Kitasatosporales</taxon>
        <taxon>Streptomycetaceae</taxon>
        <taxon>Streptomyces</taxon>
    </lineage>
</organism>
<dbReference type="Proteomes" id="UP000577386">
    <property type="component" value="Unassembled WGS sequence"/>
</dbReference>
<proteinExistence type="predicted"/>
<protein>
    <submittedName>
        <fullName evidence="1">Uncharacterized protein</fullName>
    </submittedName>
</protein>
<keyword evidence="2" id="KW-1185">Reference proteome</keyword>
<reference evidence="1 2" key="1">
    <citation type="submission" date="2020-08" db="EMBL/GenBank/DDBJ databases">
        <title>Sequencing the genomes of 1000 actinobacteria strains.</title>
        <authorList>
            <person name="Klenk H.-P."/>
        </authorList>
    </citation>
    <scope>NUCLEOTIDE SEQUENCE [LARGE SCALE GENOMIC DNA]</scope>
    <source>
        <strain evidence="1 2">DSM 41827</strain>
    </source>
</reference>
<sequence>MVTLAHGGGALRTGAGALRLVESRTTDPETVNVTEYVAAVAAHCPWLAPSVERGSTGWTVYEAVGVAECVEAGVFHACVQAAEWVRPLANRPHGALVCENVVVLGAGQEALDWPHWVLKHLYGPVGLMFGKFAAGEERMDRYGRRIPVPPASFLPVRVAVPARDARFLRRTPDLCAAMAVAVDDGRDVFEGVPCAWKEIKQWAHHLLPGR</sequence>
<dbReference type="GeneID" id="93982061"/>
<accession>A0A7W3RMC9</accession>